<proteinExistence type="predicted"/>
<dbReference type="EMBL" id="QZCW01000001">
    <property type="protein sequence ID" value="MCW5320671.1"/>
    <property type="molecule type" value="Genomic_DNA"/>
</dbReference>
<feature type="transmembrane region" description="Helical" evidence="1">
    <location>
        <begin position="165"/>
        <end position="182"/>
    </location>
</feature>
<feature type="transmembrane region" description="Helical" evidence="1">
    <location>
        <begin position="106"/>
        <end position="127"/>
    </location>
</feature>
<keyword evidence="1" id="KW-0472">Membrane</keyword>
<comment type="caution">
    <text evidence="2">The sequence shown here is derived from an EMBL/GenBank/DDBJ whole genome shotgun (WGS) entry which is preliminary data.</text>
</comment>
<reference evidence="3" key="1">
    <citation type="submission" date="2023-07" db="EMBL/GenBank/DDBJ databases">
        <title>Verminephrobacter genomes.</title>
        <authorList>
            <person name="Lund M.B."/>
        </authorList>
    </citation>
    <scope>NUCLEOTIDE SEQUENCE [LARGE SCALE GENOMIC DNA]</scope>
    <source>
        <strain evidence="3">AtM5-05</strain>
    </source>
</reference>
<feature type="transmembrane region" description="Helical" evidence="1">
    <location>
        <begin position="57"/>
        <end position="77"/>
    </location>
</feature>
<evidence type="ECO:0000256" key="1">
    <source>
        <dbReference type="SAM" id="Phobius"/>
    </source>
</evidence>
<feature type="transmembrane region" description="Helical" evidence="1">
    <location>
        <begin position="282"/>
        <end position="302"/>
    </location>
</feature>
<name>A0ABT3KQS3_9BURK</name>
<dbReference type="RefSeq" id="WP_265281354.1">
    <property type="nucleotide sequence ID" value="NZ_QZCW01000001.1"/>
</dbReference>
<evidence type="ECO:0008006" key="4">
    <source>
        <dbReference type="Google" id="ProtNLM"/>
    </source>
</evidence>
<feature type="transmembrane region" description="Helical" evidence="1">
    <location>
        <begin position="28"/>
        <end position="51"/>
    </location>
</feature>
<feature type="transmembrane region" description="Helical" evidence="1">
    <location>
        <begin position="257"/>
        <end position="276"/>
    </location>
</feature>
<keyword evidence="1" id="KW-1133">Transmembrane helix</keyword>
<feature type="transmembrane region" description="Helical" evidence="1">
    <location>
        <begin position="382"/>
        <end position="400"/>
    </location>
</feature>
<keyword evidence="1" id="KW-0812">Transmembrane</keyword>
<sequence length="401" mass="44231">MIYRILALRLRWYGEATAQLLLRRWQAVLLLVGVLGGSLLVESSHWVLVLLNDQHGMVWRLGVIGLWQGCWFLWVLMQLDQLRGGRFRDFTQSLPLSPQHWRTIDLLVLLVSDTPLFLPFVSAAFVLGGRQELSWDALTGGLLIVFLLSTQLACQFAVLGGSTRALISLVFVDGWVAYALGLDDPMRSGTLAMAAVAGLWALVSPLPALPRAVALPRPVQEVWLLLTRHLFSRLPPLTRLSLGILYRQHRFSVLSKLFNCLLVLVTAEGLMSIWRYDGRSLPMALIAAGLVALNASGLFHHLKMAHDDALPFTAALPMPRRWALLGDTLAVLSFGLPFVLAMACTLWDHAGLSALRTAGFLASFALLVLLLHLPQLLSNRNAVMISSLITALWTFGVASIL</sequence>
<feature type="transmembrane region" description="Helical" evidence="1">
    <location>
        <begin position="188"/>
        <end position="209"/>
    </location>
</feature>
<protein>
    <recommendedName>
        <fullName evidence="4">ABC-2 type transport system permease protein</fullName>
    </recommendedName>
</protein>
<accession>A0ABT3KQS3</accession>
<feature type="transmembrane region" description="Helical" evidence="1">
    <location>
        <begin position="133"/>
        <end position="153"/>
    </location>
</feature>
<dbReference type="Proteomes" id="UP001208935">
    <property type="component" value="Unassembled WGS sequence"/>
</dbReference>
<evidence type="ECO:0000313" key="3">
    <source>
        <dbReference type="Proteomes" id="UP001208935"/>
    </source>
</evidence>
<organism evidence="2 3">
    <name type="scientific">Verminephrobacter aporrectodeae subsp. tuberculatae</name>
    <dbReference type="NCBI Taxonomy" id="1110392"/>
    <lineage>
        <taxon>Bacteria</taxon>
        <taxon>Pseudomonadati</taxon>
        <taxon>Pseudomonadota</taxon>
        <taxon>Betaproteobacteria</taxon>
        <taxon>Burkholderiales</taxon>
        <taxon>Comamonadaceae</taxon>
        <taxon>Verminephrobacter</taxon>
    </lineage>
</organism>
<gene>
    <name evidence="2" type="ORF">D5039_05630</name>
</gene>
<feature type="transmembrane region" description="Helical" evidence="1">
    <location>
        <begin position="349"/>
        <end position="370"/>
    </location>
</feature>
<feature type="transmembrane region" description="Helical" evidence="1">
    <location>
        <begin position="322"/>
        <end position="343"/>
    </location>
</feature>
<keyword evidence="3" id="KW-1185">Reference proteome</keyword>
<evidence type="ECO:0000313" key="2">
    <source>
        <dbReference type="EMBL" id="MCW5320671.1"/>
    </source>
</evidence>